<proteinExistence type="predicted"/>
<evidence type="ECO:0008006" key="3">
    <source>
        <dbReference type="Google" id="ProtNLM"/>
    </source>
</evidence>
<protein>
    <recommendedName>
        <fullName evidence="3">Calcineurin-like phosphoesterase family protein</fullName>
    </recommendedName>
</protein>
<dbReference type="InterPro" id="IPR029052">
    <property type="entry name" value="Metallo-depent_PP-like"/>
</dbReference>
<organism evidence="1 2">
    <name type="scientific">Kineothrix sedimenti</name>
    <dbReference type="NCBI Taxonomy" id="3123317"/>
    <lineage>
        <taxon>Bacteria</taxon>
        <taxon>Bacillati</taxon>
        <taxon>Bacillota</taxon>
        <taxon>Clostridia</taxon>
        <taxon>Lachnospirales</taxon>
        <taxon>Lachnospiraceae</taxon>
        <taxon>Kineothrix</taxon>
    </lineage>
</organism>
<gene>
    <name evidence="1" type="ORF">V6984_08855</name>
</gene>
<dbReference type="SUPFAM" id="SSF56300">
    <property type="entry name" value="Metallo-dependent phosphatases"/>
    <property type="match status" value="1"/>
</dbReference>
<evidence type="ECO:0000313" key="1">
    <source>
        <dbReference type="EMBL" id="XAH75846.1"/>
    </source>
</evidence>
<dbReference type="Gene3D" id="3.60.21.10">
    <property type="match status" value="1"/>
</dbReference>
<name>A0ABZ3F020_9FIRM</name>
<dbReference type="RefSeq" id="WP_342759422.1">
    <property type="nucleotide sequence ID" value="NZ_CP146256.1"/>
</dbReference>
<dbReference type="Proteomes" id="UP001451571">
    <property type="component" value="Chromosome"/>
</dbReference>
<dbReference type="EMBL" id="CP146256">
    <property type="protein sequence ID" value="XAH75846.1"/>
    <property type="molecule type" value="Genomic_DNA"/>
</dbReference>
<accession>A0ABZ3F020</accession>
<sequence length="402" mass="46253">MVNTIHNNEFLREQLDLLKRRQTDEGVEWQDITDFRSNNLGDSEHRDTIRKGSKLLYEYLDAGWINEPIKDNSSSTIDFGSPSDKISIQKERIKAQTERLETNKWIRELSRDELVTQHIVEAINNITPLEIPEFNGMQISNRVGVLCFGDEHFGAEFELYGLHGEVINSYNPEIFIRRMWDLQHQVINIINKENLDEIRIFSMGDFSDGILRVSQLLKLRYGIVEGTVLYAEFICNWLNELSKYVNIKFQMVKGNHTELRLIGQPKGTFTNENMDLVVRAMIKARLVDNPNFELIENPTGMIYDEIFGFNFLGIHGEVKSMERAIKDFSHTYNTKISYLIAGHLHHSKSETIGVNCEVINVPSVIGVDDYSLSLNKTSNAGATMLIIEEDRGKTIEYSIKLN</sequence>
<evidence type="ECO:0000313" key="2">
    <source>
        <dbReference type="Proteomes" id="UP001451571"/>
    </source>
</evidence>
<reference evidence="1 2" key="1">
    <citation type="submission" date="2024-02" db="EMBL/GenBank/DDBJ databases">
        <title>Bacterial strain from lacustrine sediment.</title>
        <authorList>
            <person name="Petit C."/>
            <person name="Fadhlaoui K."/>
        </authorList>
    </citation>
    <scope>NUCLEOTIDE SEQUENCE [LARGE SCALE GENOMIC DNA]</scope>
    <source>
        <strain evidence="1 2">IPX-CK</strain>
    </source>
</reference>
<keyword evidence="2" id="KW-1185">Reference proteome</keyword>